<reference evidence="2" key="1">
    <citation type="journal article" date="2024" name="Proc. Natl. Acad. Sci. U.S.A.">
        <title>Extraordinary preservation of gene collinearity over three hundred million years revealed in homosporous lycophytes.</title>
        <authorList>
            <person name="Li C."/>
            <person name="Wickell D."/>
            <person name="Kuo L.Y."/>
            <person name="Chen X."/>
            <person name="Nie B."/>
            <person name="Liao X."/>
            <person name="Peng D."/>
            <person name="Ji J."/>
            <person name="Jenkins J."/>
            <person name="Williams M."/>
            <person name="Shu S."/>
            <person name="Plott C."/>
            <person name="Barry K."/>
            <person name="Rajasekar S."/>
            <person name="Grimwood J."/>
            <person name="Han X."/>
            <person name="Sun S."/>
            <person name="Hou Z."/>
            <person name="He W."/>
            <person name="Dai G."/>
            <person name="Sun C."/>
            <person name="Schmutz J."/>
            <person name="Leebens-Mack J.H."/>
            <person name="Li F.W."/>
            <person name="Wang L."/>
        </authorList>
    </citation>
    <scope>NUCLEOTIDE SEQUENCE [LARGE SCALE GENOMIC DNA]</scope>
    <source>
        <strain evidence="2">cv. PW_Plant_1</strain>
    </source>
</reference>
<dbReference type="Proteomes" id="UP001162992">
    <property type="component" value="Chromosome 2"/>
</dbReference>
<keyword evidence="2" id="KW-1185">Reference proteome</keyword>
<evidence type="ECO:0000313" key="2">
    <source>
        <dbReference type="Proteomes" id="UP001162992"/>
    </source>
</evidence>
<dbReference type="EMBL" id="CM055093">
    <property type="protein sequence ID" value="KAJ7564303.1"/>
    <property type="molecule type" value="Genomic_DNA"/>
</dbReference>
<name>A0ACC2ECW6_DIPCM</name>
<gene>
    <name evidence="1" type="ORF">O6H91_02G012200</name>
</gene>
<comment type="caution">
    <text evidence="1">The sequence shown here is derived from an EMBL/GenBank/DDBJ whole genome shotgun (WGS) entry which is preliminary data.</text>
</comment>
<protein>
    <submittedName>
        <fullName evidence="1">Uncharacterized protein</fullName>
    </submittedName>
</protein>
<proteinExistence type="predicted"/>
<sequence>MEEVLELKQQASHLPDDYLVCLVGDMITKEALPTYQSVFNTFEGVRDTTGASPMPWGVGFAPGQRRRTDIVIYSSGSTHRQQPIQRIHLHILPGACHIRIPRKHDYARQGA</sequence>
<organism evidence="1 2">
    <name type="scientific">Diphasiastrum complanatum</name>
    <name type="common">Issler's clubmoss</name>
    <name type="synonym">Lycopodium complanatum</name>
    <dbReference type="NCBI Taxonomy" id="34168"/>
    <lineage>
        <taxon>Eukaryota</taxon>
        <taxon>Viridiplantae</taxon>
        <taxon>Streptophyta</taxon>
        <taxon>Embryophyta</taxon>
        <taxon>Tracheophyta</taxon>
        <taxon>Lycopodiopsida</taxon>
        <taxon>Lycopodiales</taxon>
        <taxon>Lycopodiaceae</taxon>
        <taxon>Lycopodioideae</taxon>
        <taxon>Diphasiastrum</taxon>
    </lineage>
</organism>
<evidence type="ECO:0000313" key="1">
    <source>
        <dbReference type="EMBL" id="KAJ7564303.1"/>
    </source>
</evidence>
<accession>A0ACC2ECW6</accession>